<dbReference type="AlphaFoldDB" id="A0A4Q7N4Q9"/>
<evidence type="ECO:0008006" key="3">
    <source>
        <dbReference type="Google" id="ProtNLM"/>
    </source>
</evidence>
<reference evidence="1 2" key="1">
    <citation type="submission" date="2019-02" db="EMBL/GenBank/DDBJ databases">
        <title>Genomic Encyclopedia of Type Strains, Phase IV (KMG-IV): sequencing the most valuable type-strain genomes for metagenomic binning, comparative biology and taxonomic classification.</title>
        <authorList>
            <person name="Goeker M."/>
        </authorList>
    </citation>
    <scope>NUCLEOTIDE SEQUENCE [LARGE SCALE GENOMIC DNA]</scope>
    <source>
        <strain evidence="1 2">DSM 18116</strain>
    </source>
</reference>
<dbReference type="OrthoDB" id="667380at2"/>
<keyword evidence="2" id="KW-1185">Reference proteome</keyword>
<protein>
    <recommendedName>
        <fullName evidence="3">GreA/GreB family transcription elongation factor</fullName>
    </recommendedName>
</protein>
<evidence type="ECO:0000313" key="2">
    <source>
        <dbReference type="Proteomes" id="UP000293874"/>
    </source>
</evidence>
<dbReference type="Proteomes" id="UP000293874">
    <property type="component" value="Unassembled WGS sequence"/>
</dbReference>
<name>A0A4Q7N4Q9_9BACT</name>
<gene>
    <name evidence="1" type="ORF">EV199_1846</name>
</gene>
<dbReference type="EMBL" id="SGXA01000001">
    <property type="protein sequence ID" value="RZS75970.1"/>
    <property type="molecule type" value="Genomic_DNA"/>
</dbReference>
<dbReference type="RefSeq" id="WP_130540301.1">
    <property type="nucleotide sequence ID" value="NZ_CP042431.1"/>
</dbReference>
<comment type="caution">
    <text evidence="1">The sequence shown here is derived from an EMBL/GenBank/DDBJ whole genome shotgun (WGS) entry which is preliminary data.</text>
</comment>
<sequence length="152" mass="16928">MDERIAYKQQLKQFGEQVITQRIAITIQAMNEAQAAANQEEKSSAGDKYETSRAMSHLEKDMHARQLLAHQQDLNALRAINVSIILDSPLPGAFIRTATISFFIAAGLGQQSVNGETIVFLSPISPLAKSLMQKKSGDEFEFKGKNRIMELY</sequence>
<proteinExistence type="predicted"/>
<evidence type="ECO:0000313" key="1">
    <source>
        <dbReference type="EMBL" id="RZS75970.1"/>
    </source>
</evidence>
<accession>A0A4Q7N4Q9</accession>
<organism evidence="1 2">
    <name type="scientific">Pseudobacter ginsenosidimutans</name>
    <dbReference type="NCBI Taxonomy" id="661488"/>
    <lineage>
        <taxon>Bacteria</taxon>
        <taxon>Pseudomonadati</taxon>
        <taxon>Bacteroidota</taxon>
        <taxon>Chitinophagia</taxon>
        <taxon>Chitinophagales</taxon>
        <taxon>Chitinophagaceae</taxon>
        <taxon>Pseudobacter</taxon>
    </lineage>
</organism>